<feature type="domain" description="SET" evidence="4">
    <location>
        <begin position="20"/>
        <end position="231"/>
    </location>
</feature>
<dbReference type="InterPro" id="IPR015353">
    <property type="entry name" value="Rubisco_LSMT_subst-bd"/>
</dbReference>
<dbReference type="SUPFAM" id="SSF82199">
    <property type="entry name" value="SET domain"/>
    <property type="match status" value="1"/>
</dbReference>
<dbReference type="InterPro" id="IPR050600">
    <property type="entry name" value="SETD3_SETD6_MTase"/>
</dbReference>
<keyword evidence="3" id="KW-0949">S-adenosyl-L-methionine</keyword>
<name>A0A9P5VMB0_9FUNG</name>
<dbReference type="GO" id="GO:0016279">
    <property type="term" value="F:protein-lysine N-methyltransferase activity"/>
    <property type="evidence" value="ECO:0007669"/>
    <property type="project" value="InterPro"/>
</dbReference>
<dbReference type="Pfam" id="PF09273">
    <property type="entry name" value="Rubis-subs-bind"/>
    <property type="match status" value="1"/>
</dbReference>
<dbReference type="InterPro" id="IPR044432">
    <property type="entry name" value="Set10/Efm1_SET"/>
</dbReference>
<dbReference type="AlphaFoldDB" id="A0A9P5VMB0"/>
<comment type="caution">
    <text evidence="5">The sequence shown here is derived from an EMBL/GenBank/DDBJ whole genome shotgun (WGS) entry which is preliminary data.</text>
</comment>
<dbReference type="SUPFAM" id="SSF81822">
    <property type="entry name" value="RuBisCo LSMT C-terminal, substrate-binding domain"/>
    <property type="match status" value="1"/>
</dbReference>
<protein>
    <recommendedName>
        <fullName evidence="4">SET domain-containing protein</fullName>
    </recommendedName>
</protein>
<dbReference type="CDD" id="cd19180">
    <property type="entry name" value="SET_SpSET10-like"/>
    <property type="match status" value="1"/>
</dbReference>
<evidence type="ECO:0000259" key="4">
    <source>
        <dbReference type="PROSITE" id="PS50280"/>
    </source>
</evidence>
<organism evidence="5 6">
    <name type="scientific">Podila minutissima</name>
    <dbReference type="NCBI Taxonomy" id="64525"/>
    <lineage>
        <taxon>Eukaryota</taxon>
        <taxon>Fungi</taxon>
        <taxon>Fungi incertae sedis</taxon>
        <taxon>Mucoromycota</taxon>
        <taxon>Mortierellomycotina</taxon>
        <taxon>Mortierellomycetes</taxon>
        <taxon>Mortierellales</taxon>
        <taxon>Mortierellaceae</taxon>
        <taxon>Podila</taxon>
    </lineage>
</organism>
<reference evidence="5" key="1">
    <citation type="journal article" date="2020" name="Fungal Divers.">
        <title>Resolving the Mortierellaceae phylogeny through synthesis of multi-gene phylogenetics and phylogenomics.</title>
        <authorList>
            <person name="Vandepol N."/>
            <person name="Liber J."/>
            <person name="Desiro A."/>
            <person name="Na H."/>
            <person name="Kennedy M."/>
            <person name="Barry K."/>
            <person name="Grigoriev I.V."/>
            <person name="Miller A.N."/>
            <person name="O'Donnell K."/>
            <person name="Stajich J.E."/>
            <person name="Bonito G."/>
        </authorList>
    </citation>
    <scope>NUCLEOTIDE SEQUENCE</scope>
    <source>
        <strain evidence="5">NVP1</strain>
    </source>
</reference>
<evidence type="ECO:0000313" key="6">
    <source>
        <dbReference type="Proteomes" id="UP000696485"/>
    </source>
</evidence>
<dbReference type="Gene3D" id="3.90.1420.10">
    <property type="entry name" value="Rubisco LSMT, substrate-binding domain"/>
    <property type="match status" value="1"/>
</dbReference>
<dbReference type="Gene3D" id="3.90.1410.10">
    <property type="entry name" value="set domain protein methyltransferase, domain 1"/>
    <property type="match status" value="1"/>
</dbReference>
<dbReference type="InterPro" id="IPR046341">
    <property type="entry name" value="SET_dom_sf"/>
</dbReference>
<dbReference type="EMBL" id="JAAAUY010000307">
    <property type="protein sequence ID" value="KAF9331682.1"/>
    <property type="molecule type" value="Genomic_DNA"/>
</dbReference>
<dbReference type="GO" id="GO:0032259">
    <property type="term" value="P:methylation"/>
    <property type="evidence" value="ECO:0007669"/>
    <property type="project" value="UniProtKB-KW"/>
</dbReference>
<proteinExistence type="predicted"/>
<dbReference type="PANTHER" id="PTHR13271">
    <property type="entry name" value="UNCHARACTERIZED PUTATIVE METHYLTRANSFERASE"/>
    <property type="match status" value="1"/>
</dbReference>
<dbReference type="InterPro" id="IPR036464">
    <property type="entry name" value="Rubisco_LSMT_subst-bd_sf"/>
</dbReference>
<accession>A0A9P5VMB0</accession>
<keyword evidence="2" id="KW-0808">Transferase</keyword>
<evidence type="ECO:0000313" key="5">
    <source>
        <dbReference type="EMBL" id="KAF9331682.1"/>
    </source>
</evidence>
<evidence type="ECO:0000256" key="2">
    <source>
        <dbReference type="ARBA" id="ARBA00022679"/>
    </source>
</evidence>
<sequence>MTTIQTRFHDWLIKNKACIDKLEFRDDDAGCGGVYSTADIADDEVFLLIPYEPLVLTDALARQHLPASISSSVDCRTALILYLIQQRLLGDSSFFQPYLDMVPEKIYTALEFDEEDLEHLRGTNAFLTVKDLKRELRDKYEETMEMASEVEMPEEDYSWEMFLWAETVVSSRAFPAHLFGECRKGELVLIPLADMLNHKSRHKISWLKTPQGLQMSSSEIKKGEQVFNNYGPKSNEELLVGYGFCIEDNVDDMVTLKPNFSRDPDQDRKTAILKRVGVTDETIHYLGQGGQIPHPLLVTMRVMAMNPIEVERYYSWMEDEEQEIIHGDRKEHGGECSPLKEELQFVSLRNELAMLDLMDLLLSSKLKIVRDWEAKLNEPRNTAQKYAEIYRQGQKQILISCSEVIRGMFSALLQSTLSTDLAVEQTAFVGATRGTGLVERLQLAPSSYSIEHFRKIAAKETRTISELKLDAATRVLLTAERIMVEHREASFGEAFLTAFPGHGWGEVKSEEELERDEDEEMTVQMEQDAIVTCYLVYEQENLGPLEAFVTAAKNFDYSSQLDEDMVQDVLDLRLSLQETLESVDAEEFDFEKKYTPKAFLWATGLIEALSLVFHIDGKVVAGVVAPRGESVV</sequence>
<keyword evidence="6" id="KW-1185">Reference proteome</keyword>
<dbReference type="Proteomes" id="UP000696485">
    <property type="component" value="Unassembled WGS sequence"/>
</dbReference>
<keyword evidence="1" id="KW-0489">Methyltransferase</keyword>
<gene>
    <name evidence="5" type="ORF">BG006_005461</name>
</gene>
<dbReference type="PROSITE" id="PS50280">
    <property type="entry name" value="SET"/>
    <property type="match status" value="1"/>
</dbReference>
<evidence type="ECO:0000256" key="3">
    <source>
        <dbReference type="ARBA" id="ARBA00022691"/>
    </source>
</evidence>
<evidence type="ECO:0000256" key="1">
    <source>
        <dbReference type="ARBA" id="ARBA00022603"/>
    </source>
</evidence>
<dbReference type="InterPro" id="IPR001214">
    <property type="entry name" value="SET_dom"/>
</dbReference>